<keyword evidence="4" id="KW-1185">Reference proteome</keyword>
<comment type="caution">
    <text evidence="3">The sequence shown here is derived from an EMBL/GenBank/DDBJ whole genome shotgun (WGS) entry which is preliminary data.</text>
</comment>
<feature type="domain" description="Response regulatory" evidence="2">
    <location>
        <begin position="11"/>
        <end position="132"/>
    </location>
</feature>
<dbReference type="PANTHER" id="PTHR44520">
    <property type="entry name" value="RESPONSE REGULATOR RCP1-RELATED"/>
    <property type="match status" value="1"/>
</dbReference>
<dbReference type="Proteomes" id="UP001501353">
    <property type="component" value="Unassembled WGS sequence"/>
</dbReference>
<evidence type="ECO:0000259" key="2">
    <source>
        <dbReference type="PROSITE" id="PS50110"/>
    </source>
</evidence>
<accession>A0ABP7TXN3</accession>
<dbReference type="InterPro" id="IPR001789">
    <property type="entry name" value="Sig_transdc_resp-reg_receiver"/>
</dbReference>
<dbReference type="PANTHER" id="PTHR44520:SF2">
    <property type="entry name" value="RESPONSE REGULATOR RCP1"/>
    <property type="match status" value="1"/>
</dbReference>
<dbReference type="PROSITE" id="PS50110">
    <property type="entry name" value="RESPONSE_REGULATORY"/>
    <property type="match status" value="1"/>
</dbReference>
<feature type="modified residue" description="4-aspartylphosphate" evidence="1">
    <location>
        <position position="65"/>
    </location>
</feature>
<dbReference type="SMART" id="SM00448">
    <property type="entry name" value="REC"/>
    <property type="match status" value="1"/>
</dbReference>
<dbReference type="InterPro" id="IPR011006">
    <property type="entry name" value="CheY-like_superfamily"/>
</dbReference>
<dbReference type="Pfam" id="PF00072">
    <property type="entry name" value="Response_reg"/>
    <property type="match status" value="1"/>
</dbReference>
<dbReference type="Gene3D" id="3.40.50.2300">
    <property type="match status" value="1"/>
</dbReference>
<sequence>MRNPGNLQQPTVLVVDDSEDDFETVCVAARLAQVTAQFVNAIDTDAALRMLDASSPGDFVFMLLDFNFPGVDGLTFLQELRQHPVHGQMPVVVFTASVNPRDQAAFLAAGADAFHVKTVRFDDCLQILTDIFAHWLVPPSTIVAR</sequence>
<name>A0ABP7TXN3_9BURK</name>
<dbReference type="InterPro" id="IPR052893">
    <property type="entry name" value="TCS_response_regulator"/>
</dbReference>
<evidence type="ECO:0000313" key="4">
    <source>
        <dbReference type="Proteomes" id="UP001501353"/>
    </source>
</evidence>
<reference evidence="4" key="1">
    <citation type="journal article" date="2019" name="Int. J. Syst. Evol. Microbiol.">
        <title>The Global Catalogue of Microorganisms (GCM) 10K type strain sequencing project: providing services to taxonomists for standard genome sequencing and annotation.</title>
        <authorList>
            <consortium name="The Broad Institute Genomics Platform"/>
            <consortium name="The Broad Institute Genome Sequencing Center for Infectious Disease"/>
            <person name="Wu L."/>
            <person name="Ma J."/>
        </authorList>
    </citation>
    <scope>NUCLEOTIDE SEQUENCE [LARGE SCALE GENOMIC DNA]</scope>
    <source>
        <strain evidence="4">JCM 16673</strain>
    </source>
</reference>
<dbReference type="RefSeq" id="WP_344765321.1">
    <property type="nucleotide sequence ID" value="NZ_BAAAZE010000014.1"/>
</dbReference>
<evidence type="ECO:0000313" key="3">
    <source>
        <dbReference type="EMBL" id="GAA4032846.1"/>
    </source>
</evidence>
<gene>
    <name evidence="3" type="ORF">GCM10022212_34870</name>
</gene>
<protein>
    <recommendedName>
        <fullName evidence="2">Response regulatory domain-containing protein</fullName>
    </recommendedName>
</protein>
<organism evidence="3 4">
    <name type="scientific">Actimicrobium antarcticum</name>
    <dbReference type="NCBI Taxonomy" id="1051899"/>
    <lineage>
        <taxon>Bacteria</taxon>
        <taxon>Pseudomonadati</taxon>
        <taxon>Pseudomonadota</taxon>
        <taxon>Betaproteobacteria</taxon>
        <taxon>Burkholderiales</taxon>
        <taxon>Oxalobacteraceae</taxon>
        <taxon>Actimicrobium</taxon>
    </lineage>
</organism>
<evidence type="ECO:0000256" key="1">
    <source>
        <dbReference type="PROSITE-ProRule" id="PRU00169"/>
    </source>
</evidence>
<keyword evidence="1" id="KW-0597">Phosphoprotein</keyword>
<proteinExistence type="predicted"/>
<dbReference type="SUPFAM" id="SSF52172">
    <property type="entry name" value="CheY-like"/>
    <property type="match status" value="1"/>
</dbReference>
<dbReference type="EMBL" id="BAAAZE010000014">
    <property type="protein sequence ID" value="GAA4032846.1"/>
    <property type="molecule type" value="Genomic_DNA"/>
</dbReference>